<evidence type="ECO:0008006" key="3">
    <source>
        <dbReference type="Google" id="ProtNLM"/>
    </source>
</evidence>
<dbReference type="EMBL" id="JAVTTO010000002">
    <property type="protein sequence ID" value="MDT7831726.1"/>
    <property type="molecule type" value="Genomic_DNA"/>
</dbReference>
<dbReference type="Proteomes" id="UP001257277">
    <property type="component" value="Unassembled WGS sequence"/>
</dbReference>
<protein>
    <recommendedName>
        <fullName evidence="3">Lipid/polyisoprenoid-binding YceI-like domain-containing protein</fullName>
    </recommendedName>
</protein>
<dbReference type="RefSeq" id="WP_349240982.1">
    <property type="nucleotide sequence ID" value="NZ_JAVTTO010000002.1"/>
</dbReference>
<name>A0ABU3LDD7_9FLAO</name>
<sequence length="163" mass="18962">MKGINNQAILDIKTFNINENYMEFSDEKGYAIDGGIEFHFVEKVITIGWNFEKESYEYAEMPYTASFDYYELNLEKLNEFIGKRIISLELIETEFEVIVDYTMKTEKTKVISGVQIDFDNDLVLRVTTSFFEIDIENKLPVNISPDIQGNLLIDIGNSFKYNT</sequence>
<gene>
    <name evidence="1" type="ORF">RQM59_05005</name>
</gene>
<comment type="caution">
    <text evidence="1">The sequence shown here is derived from an EMBL/GenBank/DDBJ whole genome shotgun (WGS) entry which is preliminary data.</text>
</comment>
<evidence type="ECO:0000313" key="1">
    <source>
        <dbReference type="EMBL" id="MDT7831726.1"/>
    </source>
</evidence>
<evidence type="ECO:0000313" key="2">
    <source>
        <dbReference type="Proteomes" id="UP001257277"/>
    </source>
</evidence>
<keyword evidence="2" id="KW-1185">Reference proteome</keyword>
<organism evidence="1 2">
    <name type="scientific">Asprobacillus argus</name>
    <dbReference type="NCBI Taxonomy" id="3076534"/>
    <lineage>
        <taxon>Bacteria</taxon>
        <taxon>Pseudomonadati</taxon>
        <taxon>Bacteroidota</taxon>
        <taxon>Flavobacteriia</taxon>
        <taxon>Flavobacteriales</taxon>
        <taxon>Flavobacteriaceae</taxon>
        <taxon>Asprobacillus</taxon>
    </lineage>
</organism>
<reference evidence="1 2" key="1">
    <citation type="submission" date="2023-09" db="EMBL/GenBank/DDBJ databases">
        <title>Novel taxa isolated from Blanes Bay.</title>
        <authorList>
            <person name="Rey-Velasco X."/>
            <person name="Lucena T."/>
        </authorList>
    </citation>
    <scope>NUCLEOTIDE SEQUENCE [LARGE SCALE GENOMIC DNA]</scope>
    <source>
        <strain evidence="1 2">S356</strain>
    </source>
</reference>
<accession>A0ABU3LDD7</accession>
<proteinExistence type="predicted"/>